<keyword evidence="3" id="KW-1185">Reference proteome</keyword>
<gene>
    <name evidence="2" type="ORF">O181_079605</name>
</gene>
<feature type="region of interest" description="Disordered" evidence="1">
    <location>
        <begin position="81"/>
        <end position="145"/>
    </location>
</feature>
<feature type="compositionally biased region" description="Basic and acidic residues" evidence="1">
    <location>
        <begin position="120"/>
        <end position="132"/>
    </location>
</feature>
<reference evidence="2" key="1">
    <citation type="submission" date="2021-03" db="EMBL/GenBank/DDBJ databases">
        <title>Draft genome sequence of rust myrtle Austropuccinia psidii MF-1, a brazilian biotype.</title>
        <authorList>
            <person name="Quecine M.C."/>
            <person name="Pachon D.M.R."/>
            <person name="Bonatelli M.L."/>
            <person name="Correr F.H."/>
            <person name="Franceschini L.M."/>
            <person name="Leite T.F."/>
            <person name="Margarido G.R.A."/>
            <person name="Almeida C.A."/>
            <person name="Ferrarezi J.A."/>
            <person name="Labate C.A."/>
        </authorList>
    </citation>
    <scope>NUCLEOTIDE SEQUENCE</scope>
    <source>
        <strain evidence="2">MF-1</strain>
    </source>
</reference>
<name>A0A9Q3II34_9BASI</name>
<dbReference type="EMBL" id="AVOT02044535">
    <property type="protein sequence ID" value="MBW0539890.1"/>
    <property type="molecule type" value="Genomic_DNA"/>
</dbReference>
<dbReference type="Proteomes" id="UP000765509">
    <property type="component" value="Unassembled WGS sequence"/>
</dbReference>
<evidence type="ECO:0000313" key="2">
    <source>
        <dbReference type="EMBL" id="MBW0539890.1"/>
    </source>
</evidence>
<accession>A0A9Q3II34</accession>
<organism evidence="2 3">
    <name type="scientific">Austropuccinia psidii MF-1</name>
    <dbReference type="NCBI Taxonomy" id="1389203"/>
    <lineage>
        <taxon>Eukaryota</taxon>
        <taxon>Fungi</taxon>
        <taxon>Dikarya</taxon>
        <taxon>Basidiomycota</taxon>
        <taxon>Pucciniomycotina</taxon>
        <taxon>Pucciniomycetes</taxon>
        <taxon>Pucciniales</taxon>
        <taxon>Sphaerophragmiaceae</taxon>
        <taxon>Austropuccinia</taxon>
    </lineage>
</organism>
<proteinExistence type="predicted"/>
<sequence>MQDSRASTSSQRFSRTFYTIFYSPESDITAIPVFRSEKLPTSSSRDRPTSVQELVYGSKAARVGSSSKPLNKDNELIYSNEEALEPRKDPIASEGMNTHVLEGTGPKDQSLVKKQKHFVRGSEERVGPKEGKQTFGSSSGLPKQE</sequence>
<protein>
    <submittedName>
        <fullName evidence="2">Uncharacterized protein</fullName>
    </submittedName>
</protein>
<feature type="compositionally biased region" description="Polar residues" evidence="1">
    <location>
        <begin position="134"/>
        <end position="145"/>
    </location>
</feature>
<comment type="caution">
    <text evidence="2">The sequence shown here is derived from an EMBL/GenBank/DDBJ whole genome shotgun (WGS) entry which is preliminary data.</text>
</comment>
<dbReference type="AlphaFoldDB" id="A0A9Q3II34"/>
<evidence type="ECO:0000313" key="3">
    <source>
        <dbReference type="Proteomes" id="UP000765509"/>
    </source>
</evidence>
<evidence type="ECO:0000256" key="1">
    <source>
        <dbReference type="SAM" id="MobiDB-lite"/>
    </source>
</evidence>